<reference evidence="2" key="1">
    <citation type="submission" date="2006-10" db="EMBL/GenBank/DDBJ databases">
        <title>Complete sequence of Solibacter usitatus Ellin6076.</title>
        <authorList>
            <consortium name="US DOE Joint Genome Institute"/>
            <person name="Copeland A."/>
            <person name="Lucas S."/>
            <person name="Lapidus A."/>
            <person name="Barry K."/>
            <person name="Detter J.C."/>
            <person name="Glavina del Rio T."/>
            <person name="Hammon N."/>
            <person name="Israni S."/>
            <person name="Dalin E."/>
            <person name="Tice H."/>
            <person name="Pitluck S."/>
            <person name="Thompson L.S."/>
            <person name="Brettin T."/>
            <person name="Bruce D."/>
            <person name="Han C."/>
            <person name="Tapia R."/>
            <person name="Gilna P."/>
            <person name="Schmutz J."/>
            <person name="Larimer F."/>
            <person name="Land M."/>
            <person name="Hauser L."/>
            <person name="Kyrpides N."/>
            <person name="Mikhailova N."/>
            <person name="Janssen P.H."/>
            <person name="Kuske C.R."/>
            <person name="Richardson P."/>
        </authorList>
    </citation>
    <scope>NUCLEOTIDE SEQUENCE</scope>
    <source>
        <strain evidence="2">Ellin6076</strain>
    </source>
</reference>
<accession>Q02B84</accession>
<dbReference type="InParanoid" id="Q02B84"/>
<proteinExistence type="predicted"/>
<feature type="compositionally biased region" description="Low complexity" evidence="1">
    <location>
        <begin position="372"/>
        <end position="397"/>
    </location>
</feature>
<dbReference type="STRING" id="234267.Acid_0681"/>
<evidence type="ECO:0000313" key="2">
    <source>
        <dbReference type="EMBL" id="ABJ81682.1"/>
    </source>
</evidence>
<name>Q02B84_SOLUE</name>
<sequence length="482" mass="51772">MIAANLVVNPIIDELCRWDSPGGTESLFLSAATVRELRAKAIEAFLSLPRRGVETGGLLFGNQRDGRLFIQGFEEIPCEHRYGPSFALSNDDRARLTDRLARDSSPAVIGVYRSYTGRDAELDDGDLTLIHEHFPTGQFVFLLLQPVNAQACIAGFRLFRDGEVLAEPSYAPALFDPDNWNTEPPLVVQAEPAAEPEPESAPEAVIPPEAPEPAELRAPKPLLPPPYRTFPMEEIAPPVPPRARVRWWVPVALCLMGGIGGAAIYELWAISRQPRWVELYLDAKPAADAQALAVTWDAAAARSTGATHALLGVNDGSVHRDIPLSTAQLQLGRYLYAPANRELELRLVLYGNGPALSGGSLRLEPAPSLAAAAAPPSMNSAPANAAPPTAAAEPRSTGTRKAVHEVQPSIPAGIRARLNGTVDIPVTVKISPKGLVTSAYAPSVPDGIRAYLSHEAVRAAHLWRFAPSSGSSEKTIYFTFAP</sequence>
<dbReference type="AlphaFoldDB" id="Q02B84"/>
<evidence type="ECO:0008006" key="3">
    <source>
        <dbReference type="Google" id="ProtNLM"/>
    </source>
</evidence>
<dbReference type="HOGENOM" id="CLU_566070_0_0_0"/>
<feature type="region of interest" description="Disordered" evidence="1">
    <location>
        <begin position="190"/>
        <end position="219"/>
    </location>
</feature>
<feature type="region of interest" description="Disordered" evidence="1">
    <location>
        <begin position="372"/>
        <end position="402"/>
    </location>
</feature>
<dbReference type="KEGG" id="sus:Acid_0681"/>
<organism evidence="2">
    <name type="scientific">Solibacter usitatus (strain Ellin6076)</name>
    <dbReference type="NCBI Taxonomy" id="234267"/>
    <lineage>
        <taxon>Bacteria</taxon>
        <taxon>Pseudomonadati</taxon>
        <taxon>Acidobacteriota</taxon>
        <taxon>Terriglobia</taxon>
        <taxon>Bryobacterales</taxon>
        <taxon>Solibacteraceae</taxon>
        <taxon>Candidatus Solibacter</taxon>
    </lineage>
</organism>
<protein>
    <recommendedName>
        <fullName evidence="3">TonB C-terminal domain-containing protein</fullName>
    </recommendedName>
</protein>
<dbReference type="EMBL" id="CP000473">
    <property type="protein sequence ID" value="ABJ81682.1"/>
    <property type="molecule type" value="Genomic_DNA"/>
</dbReference>
<dbReference type="eggNOG" id="COG1310">
    <property type="taxonomic scope" value="Bacteria"/>
</dbReference>
<evidence type="ECO:0000256" key="1">
    <source>
        <dbReference type="SAM" id="MobiDB-lite"/>
    </source>
</evidence>
<gene>
    <name evidence="2" type="ordered locus">Acid_0681</name>
</gene>